<evidence type="ECO:0000313" key="3">
    <source>
        <dbReference type="Proteomes" id="UP001082899"/>
    </source>
</evidence>
<keyword evidence="3" id="KW-1185">Reference proteome</keyword>
<evidence type="ECO:0000256" key="1">
    <source>
        <dbReference type="SAM" id="MobiDB-lite"/>
    </source>
</evidence>
<feature type="region of interest" description="Disordered" evidence="1">
    <location>
        <begin position="91"/>
        <end position="124"/>
    </location>
</feature>
<proteinExistence type="predicted"/>
<feature type="compositionally biased region" description="Basic and acidic residues" evidence="1">
    <location>
        <begin position="100"/>
        <end position="117"/>
    </location>
</feature>
<evidence type="ECO:0000313" key="2">
    <source>
        <dbReference type="EMBL" id="MCY0387198.1"/>
    </source>
</evidence>
<name>A0ABT3ZML6_9BURK</name>
<accession>A0ABT3ZML6</accession>
<dbReference type="EMBL" id="JAPMXC010000001">
    <property type="protein sequence ID" value="MCY0387198.1"/>
    <property type="molecule type" value="Genomic_DNA"/>
</dbReference>
<comment type="caution">
    <text evidence="2">The sequence shown here is derived from an EMBL/GenBank/DDBJ whole genome shotgun (WGS) entry which is preliminary data.</text>
</comment>
<feature type="region of interest" description="Disordered" evidence="1">
    <location>
        <begin position="24"/>
        <end position="74"/>
    </location>
</feature>
<sequence>MLSIPATRGLYSLIRGLSGRSAARSRFAPPEGAPPGTFRSLSPFSEQTSDVSQSSPHAISSTPRASRPPSNFAIRRNPLFIDELRKRIASVKNSSGDTSQTDRSRPGNAGRERDVVQDKTAAATIPARIPTPAADLAPLTSPALVLSQQRVFEAEQLARRSTAPPSAALLPANPSQWQRLPIKAPPPPFHVEAIPAGGNHTEILRTWSVEELRDMDRITRVARTLSSVDMLCHAASEKTREMSDAALAIDLSRVFGGKLFTPDEVRKWRRDITTMYNHASLFSAQREKLVAFTHLSHDRMRVERRSPAAIGEFMKKHEVDPSLIITDAFFDDSEAHCLLQILRAVTHGTGRRETLTFPLHHNQDAVSLSASPRNALHELEAFCRAGLRVHGNLLRGNADADIDRNAVRFGKHLPDDFTGADPSEGVKKEALKLVHRGDRRIEQLVKTNCDSLVLYALRCATSGRDHDR</sequence>
<gene>
    <name evidence="2" type="ORF">OVY01_08125</name>
</gene>
<protein>
    <submittedName>
        <fullName evidence="2">Uncharacterized protein</fullName>
    </submittedName>
</protein>
<dbReference type="RefSeq" id="WP_267846958.1">
    <property type="nucleotide sequence ID" value="NZ_JAPMXC010000001.1"/>
</dbReference>
<dbReference type="Proteomes" id="UP001082899">
    <property type="component" value="Unassembled WGS sequence"/>
</dbReference>
<reference evidence="2" key="1">
    <citation type="submission" date="2022-11" db="EMBL/GenBank/DDBJ databases">
        <title>Robbsia betulipollinis sp. nov., isolated from pollen of birch (Betula pendula).</title>
        <authorList>
            <person name="Shi H."/>
            <person name="Ambika Manirajan B."/>
            <person name="Ratering S."/>
            <person name="Geissler-Plaum R."/>
            <person name="Schnell S."/>
        </authorList>
    </citation>
    <scope>NUCLEOTIDE SEQUENCE</scope>
    <source>
        <strain evidence="2">Bb-Pol-6</strain>
    </source>
</reference>
<feature type="compositionally biased region" description="Polar residues" evidence="1">
    <location>
        <begin position="39"/>
        <end position="64"/>
    </location>
</feature>
<organism evidence="2 3">
    <name type="scientific">Robbsia betulipollinis</name>
    <dbReference type="NCBI Taxonomy" id="2981849"/>
    <lineage>
        <taxon>Bacteria</taxon>
        <taxon>Pseudomonadati</taxon>
        <taxon>Pseudomonadota</taxon>
        <taxon>Betaproteobacteria</taxon>
        <taxon>Burkholderiales</taxon>
        <taxon>Burkholderiaceae</taxon>
        <taxon>Robbsia</taxon>
    </lineage>
</organism>